<dbReference type="HOGENOM" id="CLU_3043906_0_0_11"/>
<dbReference type="Proteomes" id="UP000001219">
    <property type="component" value="Chromosome"/>
</dbReference>
<reference evidence="3" key="1">
    <citation type="submission" date="2009-10" db="EMBL/GenBank/DDBJ databases">
        <title>The complete chromosome of Gordonia bronchialis DSM 43247.</title>
        <authorList>
            <consortium name="US DOE Joint Genome Institute (JGI-PGF)"/>
            <person name="Lucas S."/>
            <person name="Copeland A."/>
            <person name="Lapidus A."/>
            <person name="Glavina del Rio T."/>
            <person name="Dalin E."/>
            <person name="Tice H."/>
            <person name="Bruce D."/>
            <person name="Goodwin L."/>
            <person name="Pitluck S."/>
            <person name="Kyrpides N."/>
            <person name="Mavromatis K."/>
            <person name="Ivanova N."/>
            <person name="Ovchinnikova G."/>
            <person name="Saunders E."/>
            <person name="Brettin T."/>
            <person name="Detter J.C."/>
            <person name="Han C."/>
            <person name="Larimer F."/>
            <person name="Land M."/>
            <person name="Hauser L."/>
            <person name="Markowitz V."/>
            <person name="Cheng J.-F."/>
            <person name="Hugenholtz P."/>
            <person name="Woyke T."/>
            <person name="Wu D."/>
            <person name="Jando M."/>
            <person name="Schneider S."/>
            <person name="Goeker M."/>
            <person name="Klenk H.-P."/>
            <person name="Eisen J.A."/>
        </authorList>
    </citation>
    <scope>NUCLEOTIDE SEQUENCE [LARGE SCALE GENOMIC DNA]</scope>
    <source>
        <strain evidence="3">ATCC 25592 / DSM 43247 / BCRC 13721 / JCM 3198 / KCTC 3076 / NBRC 16047 / NCTC 10667</strain>
    </source>
</reference>
<accession>D0L7K6</accession>
<evidence type="ECO:0000256" key="1">
    <source>
        <dbReference type="SAM" id="MobiDB-lite"/>
    </source>
</evidence>
<dbReference type="STRING" id="526226.Gbro_4670"/>
<organism evidence="2 3">
    <name type="scientific">Gordonia bronchialis (strain ATCC 25592 / DSM 43247 / BCRC 13721 / JCM 3198 / KCTC 3076 / NBRC 16047 / NCTC 10667)</name>
    <name type="common">Rhodococcus bronchialis</name>
    <dbReference type="NCBI Taxonomy" id="526226"/>
    <lineage>
        <taxon>Bacteria</taxon>
        <taxon>Bacillati</taxon>
        <taxon>Actinomycetota</taxon>
        <taxon>Actinomycetes</taxon>
        <taxon>Mycobacteriales</taxon>
        <taxon>Gordoniaceae</taxon>
        <taxon>Gordonia</taxon>
    </lineage>
</organism>
<dbReference type="RefSeq" id="WP_012836273.1">
    <property type="nucleotide sequence ID" value="NC_013441.1"/>
</dbReference>
<name>D0L7K6_GORB4</name>
<sequence length="54" mass="5854">MTAREADLVEPIVVWPDPSPLHSWWTTVMAPPTETAGARESVRRPSPDAAAEVA</sequence>
<evidence type="ECO:0000313" key="2">
    <source>
        <dbReference type="EMBL" id="ACY23795.1"/>
    </source>
</evidence>
<feature type="region of interest" description="Disordered" evidence="1">
    <location>
        <begin position="32"/>
        <end position="54"/>
    </location>
</feature>
<dbReference type="KEGG" id="gbr:Gbro_4670"/>
<dbReference type="EMBL" id="CP001802">
    <property type="protein sequence ID" value="ACY23795.1"/>
    <property type="molecule type" value="Genomic_DNA"/>
</dbReference>
<evidence type="ECO:0000313" key="3">
    <source>
        <dbReference type="Proteomes" id="UP000001219"/>
    </source>
</evidence>
<proteinExistence type="predicted"/>
<keyword evidence="3" id="KW-1185">Reference proteome</keyword>
<protein>
    <submittedName>
        <fullName evidence="2">Uncharacterized protein</fullName>
    </submittedName>
</protein>
<reference evidence="2 3" key="2">
    <citation type="journal article" date="2010" name="Stand. Genomic Sci.">
        <title>Complete genome sequence of Gordonia bronchialis type strain (3410).</title>
        <authorList>
            <person name="Ivanova N."/>
            <person name="Sikorski J."/>
            <person name="Jando M."/>
            <person name="Lapidus A."/>
            <person name="Nolan M."/>
            <person name="Lucas S."/>
            <person name="Del Rio T.G."/>
            <person name="Tice H."/>
            <person name="Copeland A."/>
            <person name="Cheng J.F."/>
            <person name="Chen F."/>
            <person name="Bruce D."/>
            <person name="Goodwin L."/>
            <person name="Pitluck S."/>
            <person name="Mavromatis K."/>
            <person name="Ovchinnikova G."/>
            <person name="Pati A."/>
            <person name="Chen A."/>
            <person name="Palaniappan K."/>
            <person name="Land M."/>
            <person name="Hauser L."/>
            <person name="Chang Y.J."/>
            <person name="Jeffries C.D."/>
            <person name="Chain P."/>
            <person name="Saunders E."/>
            <person name="Han C."/>
            <person name="Detter J.C."/>
            <person name="Brettin T."/>
            <person name="Rohde M."/>
            <person name="Goker M."/>
            <person name="Bristow J."/>
            <person name="Eisen J.A."/>
            <person name="Markowitz V."/>
            <person name="Hugenholtz P."/>
            <person name="Klenk H.P."/>
            <person name="Kyrpides N.C."/>
        </authorList>
    </citation>
    <scope>NUCLEOTIDE SEQUENCE [LARGE SCALE GENOMIC DNA]</scope>
    <source>
        <strain evidence="3">ATCC 25592 / DSM 43247 / BCRC 13721 / JCM 3198 / KCTC 3076 / NBRC 16047 / NCTC 10667</strain>
    </source>
</reference>
<gene>
    <name evidence="2" type="ordered locus">Gbro_4670</name>
</gene>
<dbReference type="AlphaFoldDB" id="D0L7K6"/>